<dbReference type="AlphaFoldDB" id="Q2RQZ2"/>
<evidence type="ECO:0000313" key="4">
    <source>
        <dbReference type="EMBL" id="ABC23453.1"/>
    </source>
</evidence>
<dbReference type="PANTHER" id="PTHR21013">
    <property type="entry name" value="ATP SYNTHASE MITOCHONDRIAL F1 COMPLEX ASSEMBLY FACTOR 2/ATP12 PROTEIN, MITOCHONDRIAL PRECURSOR"/>
    <property type="match status" value="1"/>
</dbReference>
<gene>
    <name evidence="4" type="ordered locus">Rru_A2656</name>
</gene>
<dbReference type="PANTHER" id="PTHR21013:SF10">
    <property type="entry name" value="ATP SYNTHASE MITOCHONDRIAL F1 COMPLEX ASSEMBLY FACTOR 2"/>
    <property type="match status" value="1"/>
</dbReference>
<comment type="similarity">
    <text evidence="1">Belongs to the ATP12 family.</text>
</comment>
<dbReference type="GO" id="GO:0043461">
    <property type="term" value="P:proton-transporting ATP synthase complex assembly"/>
    <property type="evidence" value="ECO:0007669"/>
    <property type="project" value="InterPro"/>
</dbReference>
<dbReference type="InterPro" id="IPR011419">
    <property type="entry name" value="ATP12_ATP_synth-F1-assembly"/>
</dbReference>
<evidence type="ECO:0000256" key="3">
    <source>
        <dbReference type="ARBA" id="ARBA00023186"/>
    </source>
</evidence>
<dbReference type="PhylomeDB" id="Q2RQZ2"/>
<dbReference type="PATRIC" id="fig|269796.9.peg.2763"/>
<dbReference type="InterPro" id="IPR042272">
    <property type="entry name" value="ATP12_ATP_synth-F1-assembly_N"/>
</dbReference>
<name>Q2RQZ2_RHORT</name>
<sequence>MATSPPKAPMAVPAREIDKPLSAQLRRRFYTTATVGAAEGGFTLLLDGKAVHTPGKRPLVVPTKGLAEAMAGEWAGQGETIEPDSMPLTQLANTAIDRMAAARPALEEDLLRYGGSDLLCYRAERPRELVERQHRAWQPALDWLAAHAGADLVVTSGLMPIDQPETALEALGRLVRAYDDWTLTAVQAATAACGSLVLALALIEGRISAEEAFTLAFLDDSYQMEQWGEDAEAVARRDHLRDEILAVGRFLVLLDRG</sequence>
<keyword evidence="2" id="KW-0809">Transit peptide</keyword>
<dbReference type="EnsemblBacteria" id="ABC23453">
    <property type="protein sequence ID" value="ABC23453"/>
    <property type="gene ID" value="Rru_A2656"/>
</dbReference>
<keyword evidence="5" id="KW-1185">Reference proteome</keyword>
<dbReference type="Gene3D" id="3.30.2180.10">
    <property type="entry name" value="ATP12-like"/>
    <property type="match status" value="1"/>
</dbReference>
<dbReference type="STRING" id="269796.Rru_A2656"/>
<dbReference type="HOGENOM" id="CLU_047893_3_0_5"/>
<dbReference type="KEGG" id="rru:Rru_A2656"/>
<organism evidence="4 5">
    <name type="scientific">Rhodospirillum rubrum (strain ATCC 11170 / ATH 1.1.1 / DSM 467 / LMG 4362 / NCIMB 8255 / S1)</name>
    <dbReference type="NCBI Taxonomy" id="269796"/>
    <lineage>
        <taxon>Bacteria</taxon>
        <taxon>Pseudomonadati</taxon>
        <taxon>Pseudomonadota</taxon>
        <taxon>Alphaproteobacteria</taxon>
        <taxon>Rhodospirillales</taxon>
        <taxon>Rhodospirillaceae</taxon>
        <taxon>Rhodospirillum</taxon>
    </lineage>
</organism>
<dbReference type="SUPFAM" id="SSF160909">
    <property type="entry name" value="ATP12-like"/>
    <property type="match status" value="1"/>
</dbReference>
<keyword evidence="3" id="KW-0143">Chaperone</keyword>
<dbReference type="EMBL" id="CP000230">
    <property type="protein sequence ID" value="ABC23453.1"/>
    <property type="molecule type" value="Genomic_DNA"/>
</dbReference>
<dbReference type="Pfam" id="PF07542">
    <property type="entry name" value="ATP12"/>
    <property type="match status" value="1"/>
</dbReference>
<dbReference type="Proteomes" id="UP000001929">
    <property type="component" value="Chromosome"/>
</dbReference>
<dbReference type="RefSeq" id="WP_011390406.1">
    <property type="nucleotide sequence ID" value="NC_007643.1"/>
</dbReference>
<dbReference type="eggNOG" id="COG5387">
    <property type="taxonomic scope" value="Bacteria"/>
</dbReference>
<proteinExistence type="inferred from homology"/>
<evidence type="ECO:0000256" key="2">
    <source>
        <dbReference type="ARBA" id="ARBA00022946"/>
    </source>
</evidence>
<dbReference type="Gene3D" id="1.10.3580.10">
    <property type="entry name" value="ATP12 ATPase"/>
    <property type="match status" value="1"/>
</dbReference>
<dbReference type="InterPro" id="IPR023335">
    <property type="entry name" value="ATP12_ortho_dom_sf"/>
</dbReference>
<reference evidence="4 5" key="1">
    <citation type="journal article" date="2011" name="Stand. Genomic Sci.">
        <title>Complete genome sequence of Rhodospirillum rubrum type strain (S1).</title>
        <authorList>
            <person name="Munk A.C."/>
            <person name="Copeland A."/>
            <person name="Lucas S."/>
            <person name="Lapidus A."/>
            <person name="Del Rio T.G."/>
            <person name="Barry K."/>
            <person name="Detter J.C."/>
            <person name="Hammon N."/>
            <person name="Israni S."/>
            <person name="Pitluck S."/>
            <person name="Brettin T."/>
            <person name="Bruce D."/>
            <person name="Han C."/>
            <person name="Tapia R."/>
            <person name="Gilna P."/>
            <person name="Schmutz J."/>
            <person name="Larimer F."/>
            <person name="Land M."/>
            <person name="Kyrpides N.C."/>
            <person name="Mavromatis K."/>
            <person name="Richardson P."/>
            <person name="Rohde M."/>
            <person name="Goker M."/>
            <person name="Klenk H.P."/>
            <person name="Zhang Y."/>
            <person name="Roberts G.P."/>
            <person name="Reslewic S."/>
            <person name="Schwartz D.C."/>
        </authorList>
    </citation>
    <scope>NUCLEOTIDE SEQUENCE [LARGE SCALE GENOMIC DNA]</scope>
    <source>
        <strain evidence="5">ATCC 11170 / ATH 1.1.1 / DSM 467 / LMG 4362 / NCIMB 8255 / S1</strain>
    </source>
</reference>
<protein>
    <submittedName>
        <fullName evidence="4">ATP12 ATPase</fullName>
    </submittedName>
</protein>
<evidence type="ECO:0000256" key="1">
    <source>
        <dbReference type="ARBA" id="ARBA00008231"/>
    </source>
</evidence>
<accession>Q2RQZ2</accession>
<evidence type="ECO:0000313" key="5">
    <source>
        <dbReference type="Proteomes" id="UP000001929"/>
    </source>
</evidence>